<dbReference type="GO" id="GO:0017150">
    <property type="term" value="F:tRNA dihydrouridine synthase activity"/>
    <property type="evidence" value="ECO:0007669"/>
    <property type="project" value="UniProtKB-UniRule"/>
</dbReference>
<sequence length="564" mass="62324">MVADEPLYANMHVEATESRGALPSSQKLKKKRKRSSSSSSSKASLVSSVSASVSAADLLEIPGSSPLKKHKKEKKKSSEKKSKSQSSSSKSSKDKKREKKEKKEKNEKKEKKKSSSGEKSKKRRKQILPPHKLRFVVAPMVGGSELAFRMLCRKYGATLAYTPMMSATKFAHDAEYRKAELQTHPTDRPLVAHFNANNAKDLLSAAKLAAPHVDAIDLNLGCPQRIAHSGHFGSFLLGDEDRELVLGIVRTVAKGVAPLPVFCKIRLLDSTAATVKLCEQLRNAGARLIAVHARHRVQYDGKTGRAVSRQGAAHVAEVAAVKSALGDDFPILSNGNTRTWADVEANLASTRADGVMSAEGLLDDPALFAPGENKPDACALALEYLDLVAKHPVKHSTVLFHLRRMLRNPLTKFQLTEEMMSAKNLEEARSLAHRLAGYARGDMGFTYDAERAKREREAAARRKAELGRRRDYDARMRRKAAREGKPMDYYLEQGASPPTLAQLEEARSLPEEKRLGWWKERFSQHCFAHHLQAGGCQRERACAFLHADPSNAGASEPSWLEEKP</sequence>
<dbReference type="InterPro" id="IPR018517">
    <property type="entry name" value="tRNA_hU_synthase_CS"/>
</dbReference>
<keyword evidence="13 14" id="KW-0862">Zinc</keyword>
<evidence type="ECO:0000256" key="14">
    <source>
        <dbReference type="RuleBase" id="RU291113"/>
    </source>
</evidence>
<comment type="caution">
    <text evidence="17">The sequence shown here is derived from an EMBL/GenBank/DDBJ whole genome shotgun (WGS) entry which is preliminary data.</text>
</comment>
<keyword evidence="18" id="KW-1185">Reference proteome</keyword>
<comment type="catalytic activity">
    <reaction evidence="12">
        <text>5,6-dihydrouridine(17) in tRNA + NADP(+) = uridine(17) in tRNA + NADPH + H(+)</text>
        <dbReference type="Rhea" id="RHEA:53368"/>
        <dbReference type="Rhea" id="RHEA-COMP:13541"/>
        <dbReference type="Rhea" id="RHEA-COMP:13542"/>
        <dbReference type="ChEBI" id="CHEBI:15378"/>
        <dbReference type="ChEBI" id="CHEBI:57783"/>
        <dbReference type="ChEBI" id="CHEBI:58349"/>
        <dbReference type="ChEBI" id="CHEBI:65315"/>
        <dbReference type="ChEBI" id="CHEBI:74443"/>
        <dbReference type="EC" id="1.3.1.88"/>
    </reaction>
    <physiologicalReaction direction="right-to-left" evidence="12">
        <dbReference type="Rhea" id="RHEA:53370"/>
    </physiologicalReaction>
</comment>
<comment type="cofactor">
    <cofactor evidence="1 14">
        <name>FMN</name>
        <dbReference type="ChEBI" id="CHEBI:58210"/>
    </cofactor>
</comment>
<feature type="compositionally biased region" description="Basic residues" evidence="15">
    <location>
        <begin position="67"/>
        <end position="78"/>
    </location>
</feature>
<evidence type="ECO:0000256" key="13">
    <source>
        <dbReference type="PROSITE-ProRule" id="PRU00723"/>
    </source>
</evidence>
<keyword evidence="13 14" id="KW-0479">Metal-binding</keyword>
<evidence type="ECO:0000256" key="12">
    <source>
        <dbReference type="ARBA" id="ARBA00049467"/>
    </source>
</evidence>
<keyword evidence="4 14" id="KW-0819">tRNA processing</keyword>
<protein>
    <recommendedName>
        <fullName evidence="14">tRNA-dihydrouridine(47) synthase [NAD(P)(+)]</fullName>
        <ecNumber evidence="14">1.3.1.-</ecNumber>
    </recommendedName>
    <alternativeName>
        <fullName evidence="14">tRNA-dihydrouridine synthase 3</fullName>
    </alternativeName>
</protein>
<keyword evidence="13 14" id="KW-0863">Zinc-finger</keyword>
<evidence type="ECO:0000313" key="17">
    <source>
        <dbReference type="EMBL" id="GHP09599.1"/>
    </source>
</evidence>
<dbReference type="InterPro" id="IPR000571">
    <property type="entry name" value="Znf_CCCH"/>
</dbReference>
<dbReference type="InterPro" id="IPR013785">
    <property type="entry name" value="Aldolase_TIM"/>
</dbReference>
<dbReference type="SUPFAM" id="SSF51395">
    <property type="entry name" value="FMN-linked oxidoreductases"/>
    <property type="match status" value="1"/>
</dbReference>
<keyword evidence="3 14" id="KW-0288">FMN</keyword>
<feature type="domain" description="C3H1-type" evidence="16">
    <location>
        <begin position="520"/>
        <end position="549"/>
    </location>
</feature>
<comment type="catalytic activity">
    <reaction evidence="9">
        <text>5,6-dihydrouridine(17) in tRNA + NAD(+) = uridine(17) in tRNA + NADH + H(+)</text>
        <dbReference type="Rhea" id="RHEA:53372"/>
        <dbReference type="Rhea" id="RHEA-COMP:13541"/>
        <dbReference type="Rhea" id="RHEA-COMP:13542"/>
        <dbReference type="ChEBI" id="CHEBI:15378"/>
        <dbReference type="ChEBI" id="CHEBI:57540"/>
        <dbReference type="ChEBI" id="CHEBI:57945"/>
        <dbReference type="ChEBI" id="CHEBI:65315"/>
        <dbReference type="ChEBI" id="CHEBI:74443"/>
        <dbReference type="EC" id="1.3.1.88"/>
    </reaction>
    <physiologicalReaction direction="right-to-left" evidence="9">
        <dbReference type="Rhea" id="RHEA:53374"/>
    </physiologicalReaction>
</comment>
<dbReference type="Pfam" id="PF01207">
    <property type="entry name" value="Dus"/>
    <property type="match status" value="1"/>
</dbReference>
<keyword evidence="2 14" id="KW-0285">Flavoprotein</keyword>
<comment type="catalytic activity">
    <reaction evidence="10">
        <text>5,6-dihydrouridine(16) in tRNA + NADP(+) = uridine(16) in tRNA + NADPH + H(+)</text>
        <dbReference type="Rhea" id="RHEA:53376"/>
        <dbReference type="Rhea" id="RHEA-COMP:13543"/>
        <dbReference type="Rhea" id="RHEA-COMP:13544"/>
        <dbReference type="ChEBI" id="CHEBI:15378"/>
        <dbReference type="ChEBI" id="CHEBI:57783"/>
        <dbReference type="ChEBI" id="CHEBI:58349"/>
        <dbReference type="ChEBI" id="CHEBI:65315"/>
        <dbReference type="ChEBI" id="CHEBI:74443"/>
        <dbReference type="EC" id="1.3.1.88"/>
    </reaction>
    <physiologicalReaction direction="right-to-left" evidence="10">
        <dbReference type="Rhea" id="RHEA:53378"/>
    </physiologicalReaction>
</comment>
<comment type="similarity">
    <text evidence="8">Belongs to the Dus family. Dus1 subfamily.</text>
</comment>
<dbReference type="EMBL" id="BNJQ01000025">
    <property type="protein sequence ID" value="GHP09599.1"/>
    <property type="molecule type" value="Genomic_DNA"/>
</dbReference>
<evidence type="ECO:0000259" key="16">
    <source>
        <dbReference type="PROSITE" id="PS50103"/>
    </source>
</evidence>
<evidence type="ECO:0000256" key="3">
    <source>
        <dbReference type="ARBA" id="ARBA00022643"/>
    </source>
</evidence>
<dbReference type="InterPro" id="IPR035587">
    <property type="entry name" value="DUS-like_FMN-bd"/>
</dbReference>
<evidence type="ECO:0000256" key="9">
    <source>
        <dbReference type="ARBA" id="ARBA00047287"/>
    </source>
</evidence>
<feature type="zinc finger region" description="C3H1-type" evidence="13">
    <location>
        <begin position="520"/>
        <end position="549"/>
    </location>
</feature>
<dbReference type="PANTHER" id="PTHR11082">
    <property type="entry name" value="TRNA-DIHYDROURIDINE SYNTHASE"/>
    <property type="match status" value="1"/>
</dbReference>
<dbReference type="GO" id="GO:0050660">
    <property type="term" value="F:flavin adenine dinucleotide binding"/>
    <property type="evidence" value="ECO:0007669"/>
    <property type="project" value="UniProtKB-UniRule"/>
</dbReference>
<evidence type="ECO:0000256" key="1">
    <source>
        <dbReference type="ARBA" id="ARBA00001917"/>
    </source>
</evidence>
<dbReference type="PROSITE" id="PS01136">
    <property type="entry name" value="UPF0034"/>
    <property type="match status" value="1"/>
</dbReference>
<dbReference type="Proteomes" id="UP000660262">
    <property type="component" value="Unassembled WGS sequence"/>
</dbReference>
<dbReference type="EC" id="1.3.1.-" evidence="14"/>
<feature type="compositionally biased region" description="Low complexity" evidence="15">
    <location>
        <begin position="36"/>
        <end position="56"/>
    </location>
</feature>
<name>A0A830HXG3_9CHLO</name>
<dbReference type="Gene3D" id="3.20.20.70">
    <property type="entry name" value="Aldolase class I"/>
    <property type="match status" value="1"/>
</dbReference>
<proteinExistence type="inferred from homology"/>
<accession>A0A830HXG3</accession>
<evidence type="ECO:0000256" key="5">
    <source>
        <dbReference type="ARBA" id="ARBA00022857"/>
    </source>
</evidence>
<evidence type="ECO:0000256" key="11">
    <source>
        <dbReference type="ARBA" id="ARBA00048934"/>
    </source>
</evidence>
<evidence type="ECO:0000256" key="10">
    <source>
        <dbReference type="ARBA" id="ARBA00047652"/>
    </source>
</evidence>
<keyword evidence="6 14" id="KW-0560">Oxidoreductase</keyword>
<comment type="catalytic activity">
    <reaction evidence="11">
        <text>5,6-dihydrouridine(16) in tRNA + NAD(+) = uridine(16) in tRNA + NADH + H(+)</text>
        <dbReference type="Rhea" id="RHEA:53380"/>
        <dbReference type="Rhea" id="RHEA-COMP:13543"/>
        <dbReference type="Rhea" id="RHEA-COMP:13544"/>
        <dbReference type="ChEBI" id="CHEBI:15378"/>
        <dbReference type="ChEBI" id="CHEBI:57540"/>
        <dbReference type="ChEBI" id="CHEBI:57945"/>
        <dbReference type="ChEBI" id="CHEBI:65315"/>
        <dbReference type="ChEBI" id="CHEBI:74443"/>
        <dbReference type="EC" id="1.3.1.88"/>
    </reaction>
    <physiologicalReaction direction="right-to-left" evidence="11">
        <dbReference type="Rhea" id="RHEA:53382"/>
    </physiologicalReaction>
</comment>
<evidence type="ECO:0000256" key="7">
    <source>
        <dbReference type="ARBA" id="ARBA00023027"/>
    </source>
</evidence>
<gene>
    <name evidence="17" type="ORF">PPROV_000833400</name>
</gene>
<organism evidence="17 18">
    <name type="scientific">Pycnococcus provasolii</name>
    <dbReference type="NCBI Taxonomy" id="41880"/>
    <lineage>
        <taxon>Eukaryota</taxon>
        <taxon>Viridiplantae</taxon>
        <taxon>Chlorophyta</taxon>
        <taxon>Pseudoscourfieldiophyceae</taxon>
        <taxon>Pseudoscourfieldiales</taxon>
        <taxon>Pycnococcaceae</taxon>
        <taxon>Pycnococcus</taxon>
    </lineage>
</organism>
<dbReference type="PANTHER" id="PTHR11082:SF5">
    <property type="entry name" value="TRNA-DIHYDROURIDINE(16_17) SYNTHASE [NAD(P)(+)]-LIKE"/>
    <property type="match status" value="1"/>
</dbReference>
<evidence type="ECO:0000256" key="6">
    <source>
        <dbReference type="ARBA" id="ARBA00023002"/>
    </source>
</evidence>
<dbReference type="PROSITE" id="PS50103">
    <property type="entry name" value="ZF_C3H1"/>
    <property type="match status" value="1"/>
</dbReference>
<feature type="compositionally biased region" description="Basic and acidic residues" evidence="15">
    <location>
        <begin position="101"/>
        <end position="119"/>
    </location>
</feature>
<evidence type="ECO:0000256" key="2">
    <source>
        <dbReference type="ARBA" id="ARBA00022630"/>
    </source>
</evidence>
<evidence type="ECO:0000256" key="15">
    <source>
        <dbReference type="SAM" id="MobiDB-lite"/>
    </source>
</evidence>
<comment type="similarity">
    <text evidence="14">Belongs to the dus family. Dus3 subfamily.</text>
</comment>
<dbReference type="AlphaFoldDB" id="A0A830HXG3"/>
<evidence type="ECO:0000256" key="8">
    <source>
        <dbReference type="ARBA" id="ARBA00038313"/>
    </source>
</evidence>
<evidence type="ECO:0000256" key="4">
    <source>
        <dbReference type="ARBA" id="ARBA00022694"/>
    </source>
</evidence>
<keyword evidence="5" id="KW-0521">NADP</keyword>
<dbReference type="OrthoDB" id="272303at2759"/>
<reference evidence="17" key="1">
    <citation type="submission" date="2020-10" db="EMBL/GenBank/DDBJ databases">
        <title>Unveiling of a novel bifunctional photoreceptor, Dualchrome1, isolated from a cosmopolitan green alga.</title>
        <authorList>
            <person name="Suzuki S."/>
            <person name="Kawachi M."/>
        </authorList>
    </citation>
    <scope>NUCLEOTIDE SEQUENCE</scope>
    <source>
        <strain evidence="17">NIES 2893</strain>
    </source>
</reference>
<evidence type="ECO:0000313" key="18">
    <source>
        <dbReference type="Proteomes" id="UP000660262"/>
    </source>
</evidence>
<dbReference type="GO" id="GO:0008270">
    <property type="term" value="F:zinc ion binding"/>
    <property type="evidence" value="ECO:0007669"/>
    <property type="project" value="UniProtKB-KW"/>
</dbReference>
<dbReference type="CDD" id="cd02801">
    <property type="entry name" value="DUS_like_FMN"/>
    <property type="match status" value="1"/>
</dbReference>
<feature type="region of interest" description="Disordered" evidence="15">
    <location>
        <begin position="1"/>
        <end position="127"/>
    </location>
</feature>
<keyword evidence="7" id="KW-0520">NAD</keyword>